<sequence>VFRWECDNVSKLTSDYRHSPDAFFVDLPWYISVYRVCNDNTSNVLHLGVYLTCNEESECDRWKVEHDSTISIVHRTNEKNNIAIPGFVMDDKIIVEARIKVTAVAGIDRFPPLDFTSPVAGISEFPLIVEGKKLYVCKQLLAMHSPVFATM</sequence>
<dbReference type="InterPro" id="IPR000210">
    <property type="entry name" value="BTB/POZ_dom"/>
</dbReference>
<evidence type="ECO:0000313" key="2">
    <source>
        <dbReference type="EMBL" id="GMT29682.1"/>
    </source>
</evidence>
<proteinExistence type="predicted"/>
<feature type="non-terminal residue" evidence="2">
    <location>
        <position position="1"/>
    </location>
</feature>
<dbReference type="PROSITE" id="PS50097">
    <property type="entry name" value="BTB"/>
    <property type="match status" value="1"/>
</dbReference>
<dbReference type="InterPro" id="IPR008974">
    <property type="entry name" value="TRAF-like"/>
</dbReference>
<dbReference type="EMBL" id="BTSY01000005">
    <property type="protein sequence ID" value="GMT29682.1"/>
    <property type="molecule type" value="Genomic_DNA"/>
</dbReference>
<protein>
    <recommendedName>
        <fullName evidence="1">BTB domain-containing protein</fullName>
    </recommendedName>
</protein>
<dbReference type="PANTHER" id="PTHR47022">
    <property type="entry name" value="BTB AND MATH DOMAIN-CONTAINING PROTEIN 36-RELATED"/>
    <property type="match status" value="1"/>
</dbReference>
<dbReference type="Gene3D" id="2.60.210.10">
    <property type="entry name" value="Apoptosis, Tumor Necrosis Factor Receptor Associated Protein 2, Chain A"/>
    <property type="match status" value="1"/>
</dbReference>
<organism evidence="2 3">
    <name type="scientific">Pristionchus fissidentatus</name>
    <dbReference type="NCBI Taxonomy" id="1538716"/>
    <lineage>
        <taxon>Eukaryota</taxon>
        <taxon>Metazoa</taxon>
        <taxon>Ecdysozoa</taxon>
        <taxon>Nematoda</taxon>
        <taxon>Chromadorea</taxon>
        <taxon>Rhabditida</taxon>
        <taxon>Rhabditina</taxon>
        <taxon>Diplogasteromorpha</taxon>
        <taxon>Diplogasteroidea</taxon>
        <taxon>Neodiplogasteridae</taxon>
        <taxon>Pristionchus</taxon>
    </lineage>
</organism>
<keyword evidence="3" id="KW-1185">Reference proteome</keyword>
<accession>A0AAV5WIG9</accession>
<dbReference type="InterPro" id="IPR002083">
    <property type="entry name" value="MATH/TRAF_dom"/>
</dbReference>
<feature type="non-terminal residue" evidence="2">
    <location>
        <position position="151"/>
    </location>
</feature>
<dbReference type="Pfam" id="PF22486">
    <property type="entry name" value="MATH_2"/>
    <property type="match status" value="1"/>
</dbReference>
<feature type="domain" description="BTB" evidence="1">
    <location>
        <begin position="123"/>
        <end position="151"/>
    </location>
</feature>
<evidence type="ECO:0000259" key="1">
    <source>
        <dbReference type="PROSITE" id="PS50097"/>
    </source>
</evidence>
<dbReference type="AlphaFoldDB" id="A0AAV5WIG9"/>
<evidence type="ECO:0000313" key="3">
    <source>
        <dbReference type="Proteomes" id="UP001432322"/>
    </source>
</evidence>
<reference evidence="2" key="1">
    <citation type="submission" date="2023-10" db="EMBL/GenBank/DDBJ databases">
        <title>Genome assembly of Pristionchus species.</title>
        <authorList>
            <person name="Yoshida K."/>
            <person name="Sommer R.J."/>
        </authorList>
    </citation>
    <scope>NUCLEOTIDE SEQUENCE</scope>
    <source>
        <strain evidence="2">RS5133</strain>
    </source>
</reference>
<dbReference type="PANTHER" id="PTHR47022:SF1">
    <property type="entry name" value="BTB AND MATH DOMAIN-CONTAINING PROTEIN 36-RELATED"/>
    <property type="match status" value="1"/>
</dbReference>
<name>A0AAV5WIG9_9BILA</name>
<dbReference type="SUPFAM" id="SSF49599">
    <property type="entry name" value="TRAF domain-like"/>
    <property type="match status" value="1"/>
</dbReference>
<dbReference type="Proteomes" id="UP001432322">
    <property type="component" value="Unassembled WGS sequence"/>
</dbReference>
<gene>
    <name evidence="2" type="ORF">PFISCL1PPCAC_20979</name>
</gene>
<dbReference type="CDD" id="cd00121">
    <property type="entry name" value="MATH"/>
    <property type="match status" value="1"/>
</dbReference>
<comment type="caution">
    <text evidence="2">The sequence shown here is derived from an EMBL/GenBank/DDBJ whole genome shotgun (WGS) entry which is preliminary data.</text>
</comment>